<feature type="compositionally biased region" description="Polar residues" evidence="3">
    <location>
        <begin position="16"/>
        <end position="30"/>
    </location>
</feature>
<keyword evidence="2" id="KW-0547">Nucleotide-binding</keyword>
<dbReference type="PANTHER" id="PTHR46082:SF6">
    <property type="entry name" value="AAA+ ATPASE DOMAIN-CONTAINING PROTEIN-RELATED"/>
    <property type="match status" value="1"/>
</dbReference>
<dbReference type="InterPro" id="IPR001245">
    <property type="entry name" value="Ser-Thr/Tyr_kinase_cat_dom"/>
</dbReference>
<dbReference type="SUPFAM" id="SSF56112">
    <property type="entry name" value="Protein kinase-like (PK-like)"/>
    <property type="match status" value="1"/>
</dbReference>
<dbReference type="PROSITE" id="PS00107">
    <property type="entry name" value="PROTEIN_KINASE_ATP"/>
    <property type="match status" value="1"/>
</dbReference>
<dbReference type="PROSITE" id="PS50011">
    <property type="entry name" value="PROTEIN_KINASE_DOM"/>
    <property type="match status" value="1"/>
</dbReference>
<dbReference type="Pfam" id="PF13374">
    <property type="entry name" value="TPR_10"/>
    <property type="match status" value="1"/>
</dbReference>
<dbReference type="SMART" id="SM00028">
    <property type="entry name" value="TPR"/>
    <property type="match status" value="4"/>
</dbReference>
<dbReference type="GO" id="GO:0004672">
    <property type="term" value="F:protein kinase activity"/>
    <property type="evidence" value="ECO:0007669"/>
    <property type="project" value="InterPro"/>
</dbReference>
<dbReference type="Gene3D" id="3.40.50.300">
    <property type="entry name" value="P-loop containing nucleotide triphosphate hydrolases"/>
    <property type="match status" value="1"/>
</dbReference>
<dbReference type="Pfam" id="PF13424">
    <property type="entry name" value="TPR_12"/>
    <property type="match status" value="2"/>
</dbReference>
<reference evidence="5" key="1">
    <citation type="submission" date="2020-02" db="EMBL/GenBank/DDBJ databases">
        <authorList>
            <person name="Palmer J.M."/>
        </authorList>
    </citation>
    <scope>NUCLEOTIDE SEQUENCE</scope>
    <source>
        <strain evidence="5">EPUS1.4</strain>
        <tissue evidence="5">Thallus</tissue>
    </source>
</reference>
<dbReference type="InterPro" id="IPR011990">
    <property type="entry name" value="TPR-like_helical_dom_sf"/>
</dbReference>
<feature type="compositionally biased region" description="Polar residues" evidence="3">
    <location>
        <begin position="67"/>
        <end position="83"/>
    </location>
</feature>
<feature type="binding site" evidence="2">
    <location>
        <position position="864"/>
    </location>
    <ligand>
        <name>ATP</name>
        <dbReference type="ChEBI" id="CHEBI:30616"/>
    </ligand>
</feature>
<dbReference type="InterPro" id="IPR053137">
    <property type="entry name" value="NLR-like"/>
</dbReference>
<dbReference type="SUPFAM" id="SSF48452">
    <property type="entry name" value="TPR-like"/>
    <property type="match status" value="3"/>
</dbReference>
<dbReference type="InterPro" id="IPR017441">
    <property type="entry name" value="Protein_kinase_ATP_BS"/>
</dbReference>
<organism evidence="5 6">
    <name type="scientific">Endocarpon pusillum</name>
    <dbReference type="NCBI Taxonomy" id="364733"/>
    <lineage>
        <taxon>Eukaryota</taxon>
        <taxon>Fungi</taxon>
        <taxon>Dikarya</taxon>
        <taxon>Ascomycota</taxon>
        <taxon>Pezizomycotina</taxon>
        <taxon>Eurotiomycetes</taxon>
        <taxon>Chaetothyriomycetidae</taxon>
        <taxon>Verrucariales</taxon>
        <taxon>Verrucariaceae</taxon>
        <taxon>Endocarpon</taxon>
    </lineage>
</organism>
<gene>
    <name evidence="5" type="ORF">GJ744_009227</name>
</gene>
<dbReference type="SUPFAM" id="SSF52540">
    <property type="entry name" value="P-loop containing nucleoside triphosphate hydrolases"/>
    <property type="match status" value="1"/>
</dbReference>
<dbReference type="Gene3D" id="1.10.510.10">
    <property type="entry name" value="Transferase(Phosphotransferase) domain 1"/>
    <property type="match status" value="1"/>
</dbReference>
<evidence type="ECO:0000256" key="2">
    <source>
        <dbReference type="PROSITE-ProRule" id="PRU10141"/>
    </source>
</evidence>
<accession>A0A8H7AI24</accession>
<dbReference type="CDD" id="cd00180">
    <property type="entry name" value="PKc"/>
    <property type="match status" value="1"/>
</dbReference>
<evidence type="ECO:0000313" key="5">
    <source>
        <dbReference type="EMBL" id="KAF7508514.1"/>
    </source>
</evidence>
<keyword evidence="6" id="KW-1185">Reference proteome</keyword>
<protein>
    <recommendedName>
        <fullName evidence="4">Protein kinase domain-containing protein</fullName>
    </recommendedName>
</protein>
<dbReference type="Pfam" id="PF00069">
    <property type="entry name" value="Pkinase"/>
    <property type="match status" value="1"/>
</dbReference>
<dbReference type="InterPro" id="IPR027417">
    <property type="entry name" value="P-loop_NTPase"/>
</dbReference>
<evidence type="ECO:0000313" key="6">
    <source>
        <dbReference type="Proteomes" id="UP000606974"/>
    </source>
</evidence>
<dbReference type="Gene3D" id="1.25.40.20">
    <property type="entry name" value="Ankyrin repeat-containing domain"/>
    <property type="match status" value="1"/>
</dbReference>
<dbReference type="EMBL" id="JAACFV010000053">
    <property type="protein sequence ID" value="KAF7508514.1"/>
    <property type="molecule type" value="Genomic_DNA"/>
</dbReference>
<dbReference type="Pfam" id="PF07714">
    <property type="entry name" value="PK_Tyr_Ser-Thr"/>
    <property type="match status" value="1"/>
</dbReference>
<dbReference type="InterPro" id="IPR019734">
    <property type="entry name" value="TPR_rpt"/>
</dbReference>
<evidence type="ECO:0000256" key="3">
    <source>
        <dbReference type="SAM" id="MobiDB-lite"/>
    </source>
</evidence>
<feature type="region of interest" description="Disordered" evidence="3">
    <location>
        <begin position="542"/>
        <end position="561"/>
    </location>
</feature>
<dbReference type="InterPro" id="IPR036770">
    <property type="entry name" value="Ankyrin_rpt-contain_sf"/>
</dbReference>
<dbReference type="SUPFAM" id="SSF48403">
    <property type="entry name" value="Ankyrin repeat"/>
    <property type="match status" value="1"/>
</dbReference>
<comment type="similarity">
    <text evidence="1">Belongs to the protein kinase superfamily. TKL Ser/Thr protein kinase family. ROCO subfamily.</text>
</comment>
<proteinExistence type="inferred from homology"/>
<feature type="region of interest" description="Disordered" evidence="3">
    <location>
        <begin position="2008"/>
        <end position="2028"/>
    </location>
</feature>
<dbReference type="InterPro" id="IPR011009">
    <property type="entry name" value="Kinase-like_dom_sf"/>
</dbReference>
<feature type="compositionally biased region" description="Basic residues" evidence="3">
    <location>
        <begin position="31"/>
        <end position="47"/>
    </location>
</feature>
<dbReference type="SMART" id="SM00220">
    <property type="entry name" value="S_TKc"/>
    <property type="match status" value="1"/>
</dbReference>
<dbReference type="OrthoDB" id="4161807at2759"/>
<dbReference type="PANTHER" id="PTHR46082">
    <property type="entry name" value="ATP/GTP-BINDING PROTEIN-RELATED"/>
    <property type="match status" value="1"/>
</dbReference>
<evidence type="ECO:0000259" key="4">
    <source>
        <dbReference type="PROSITE" id="PS50011"/>
    </source>
</evidence>
<dbReference type="InterPro" id="IPR000719">
    <property type="entry name" value="Prot_kinase_dom"/>
</dbReference>
<sequence length="2057" mass="229096">MQIIESFTRILKRGQLRTNPSSNPESNSAQPHRRLRDRFLPGRRRKSSCLADLESQSLGLSLPEDSANLTNSTDADNSTNPIQLPDYTNTIGVCPTGGVTLSDITASLETSPSAYDTSSANLASTPPTSNAIPPSPIFTIQGIFVQSYVEQSLRDIYEKNIRNRLREELRGICRRGSWLLEFLMAGDRPQGLVPSIVVWCYSDDTKARVRKHFENEAWLQNGMHANGMNHYVLDKPPRRSAKPASRNRQPLHTLGDSSPVELKHTPTPCGVSLLLENGKKCIIGGLILVDGAPHLMTTRHGLDGLPRSFHGVAGVLAFESVGRPPDICGETSHHFNILCSPVPADEDSVLGYCTDDFDWALIDFSDAPSDLLEVILKPNMIQGKAIQGLHVGDIDDQSTVTLVTACADSQLGLISSGFSTLQIDGSLHDVMLITLDKPLPLGSSGTWVLLGDRVCGFIVAVREDLPWAYMIPMAAALDDIKRKLGTNDVCIPKAHEIESSRTNFFSERSSTSLIKASRVSAILSSNHTTPASEARGSIAMAAGGPRRATKSHTSQTERNMKQEGQYLQRTETHVRPMELVCLRGPQDLKGRANSAVTGVIRFLQKKLGRKNPQVSHANTSASNHSPVRKLIASPTENWANATNPTPAEQHPIQADSTTALASMDRLPQLTHENYATVIRNEMESSMKRNWEKKKYIPRTDLERIISKETVAKLINEDESLTMLSNKHGIPIDKGSFVKWVTTFASQLLALCIYVDLPLSCLYNLMAEDLDDFSLPLSTDNCPDEKYRTRWDVMIMLQGGFPSYTFPHKPGPDHLRLPSSTVMPIMFDESRDSLGEGSFARVYKVSIDSAHHSFLVERDTPFALKCFFQQGSRTEDDFRNEARVLQWLSGLPHQNLNHQLACWTQNGRYYILMPRAESSLKAFFEKTPSPELSNTTVSWFMSQLRGLADALKHLHLLGSDIPDPIFFTNEDPGPMKLEQTYTGCHFDLKPTNILVFQDKENDGPTLKISDFGSARIGMTLSSSGLQSESYFTNHNGYDTTACGAPDLYRNGQASRPYDIWSLGCIFLEFVTWMLGGPAFDPNEFAIQRLQETSNTRGRPNASFWYIDTLGDVHLKPAVIDKLEHLREECLNTGAFKHLIELIERLLAIRPKDRPNASTLCSELDAIILQVKADLSTDPQYYRSASWAHRARVHQEAIHKIASSLLEKGASKDTKDELGRSEVNIAAFQGNAEVVSVPLNSEADAVADVKERHGQTPLWQAAENGRKAVVHPLPDWEADDSPHKLAGQSIFTVPIRRHLQFVGRVAELHRLDQIFGSDTREGRRLAIVGLGGVGKSQIALEFAHRCRERDPNTSVFWIDASSHSQLEQGYNHIARHAQLRRRGYPKWNVFDLVSDWLMSPESGQWLMVLDNADDSNTFFSPQHEPVLRYIPQGFNGRVLVTSRDRRVALELCGDNIIDIATPPSHDSLEMLQKDIGPQLDMGESSKLVTALGYVPLAITQASAFIKRNDITVRQYLELFEASESNAKELLSENFRDSRRSIASTSSVYSTWAISFDVIQRDDPQAAELLSLMSLLGHYPIPQYILRDEIQNALEFTRAIGILSAFSFISSHDNGESFDILHLIQLSIKKWLESQNRLSAWQDEALRRLSSIFPGGEYGSWKRCAQLLPHADAVLSHGYKEKSGIIQYSTLQQNTGAYLAALGRYNLAFERVSRAVEGFSRILGDKNHKTLECVDLLALVLQSQGKYQEAEDVTMRTLATREKALGREHPDTLASLNNLASVLLDQGKCQESEEVIMRTLATREKVLGPEHPDTLASLKNLASVLLDQGKCQESKEVITRTLAATEKVLGPEHPDSLACLNNLALALQRKGEYDEAEAMNRRALTATENLLGLEHPDTLKTINNLASVLQYQGKNDEAEEMYRQVIVGYDRVLGKDHPISMSVTKNLVITLQRYGKFKEATEVIERVVRRRKICSEGNTSTFAAGYNEQGNQEEAITARRKQAEVTTARGNQEEAMTRTGNQEGAINPRPNKMLIPNQILGESNLTMLGDKDELIGLRRY</sequence>
<dbReference type="Gene3D" id="3.30.200.20">
    <property type="entry name" value="Phosphorylase Kinase, domain 1"/>
    <property type="match status" value="1"/>
</dbReference>
<feature type="region of interest" description="Disordered" evidence="3">
    <location>
        <begin position="14"/>
        <end position="47"/>
    </location>
</feature>
<comment type="caution">
    <text evidence="5">The sequence shown here is derived from an EMBL/GenBank/DDBJ whole genome shotgun (WGS) entry which is preliminary data.</text>
</comment>
<name>A0A8H7AI24_9EURO</name>
<dbReference type="Gene3D" id="1.25.40.10">
    <property type="entry name" value="Tetratricopeptide repeat domain"/>
    <property type="match status" value="2"/>
</dbReference>
<dbReference type="GO" id="GO:0005524">
    <property type="term" value="F:ATP binding"/>
    <property type="evidence" value="ECO:0007669"/>
    <property type="project" value="UniProtKB-UniRule"/>
</dbReference>
<feature type="region of interest" description="Disordered" evidence="3">
    <location>
        <begin position="234"/>
        <end position="263"/>
    </location>
</feature>
<keyword evidence="2" id="KW-0067">ATP-binding</keyword>
<dbReference type="Proteomes" id="UP000606974">
    <property type="component" value="Unassembled WGS sequence"/>
</dbReference>
<feature type="domain" description="Protein kinase" evidence="4">
    <location>
        <begin position="827"/>
        <end position="1166"/>
    </location>
</feature>
<feature type="region of interest" description="Disordered" evidence="3">
    <location>
        <begin position="63"/>
        <end position="83"/>
    </location>
</feature>
<evidence type="ECO:0000256" key="1">
    <source>
        <dbReference type="ARBA" id="ARBA00008171"/>
    </source>
</evidence>